<keyword evidence="2" id="KW-0547">Nucleotide-binding</keyword>
<comment type="caution">
    <text evidence="2">The sequence shown here is derived from an EMBL/GenBank/DDBJ whole genome shotgun (WGS) entry which is preliminary data.</text>
</comment>
<feature type="domain" description="ATPase AAA-type core" evidence="1">
    <location>
        <begin position="30"/>
        <end position="290"/>
    </location>
</feature>
<protein>
    <submittedName>
        <fullName evidence="2">ATP-binding protein</fullName>
    </submittedName>
</protein>
<name>A0A9D1KDE6_9FIRM</name>
<dbReference type="Proteomes" id="UP000886833">
    <property type="component" value="Unassembled WGS sequence"/>
</dbReference>
<dbReference type="SUPFAM" id="SSF52540">
    <property type="entry name" value="P-loop containing nucleoside triphosphate hydrolases"/>
    <property type="match status" value="1"/>
</dbReference>
<dbReference type="Gene3D" id="3.40.50.300">
    <property type="entry name" value="P-loop containing nucleotide triphosphate hydrolases"/>
    <property type="match status" value="1"/>
</dbReference>
<keyword evidence="2" id="KW-0067">ATP-binding</keyword>
<sequence>MILEIEVENLFSFKDKITFDMNSNIVNINGSNNSGKTNLLKILNYVSLMIRGSDNYLNTYIYNDKPSSFKIAFLKNNTKYIYGFILNKKQVSREYLYYYDLEEENIIFERVGKSYTFKDKKLKNISNIASDNRLFLSCAKDSLNEVYTFLTSTIGICLDIRTLIEPSFNLYSKDTNNKLKPYVLNFYKNINVNIIDYNVKSITLEKGTGYTIKFKHNIDSKNYIIDYGDESSSNRLVFAIIPFILKTLKEEKVLIIDDLDSNLDNRIIKEIINLLTDSKGELIFTSHNNYNCKTVKLD</sequence>
<dbReference type="InterPro" id="IPR003959">
    <property type="entry name" value="ATPase_AAA_core"/>
</dbReference>
<evidence type="ECO:0000259" key="1">
    <source>
        <dbReference type="Pfam" id="PF13304"/>
    </source>
</evidence>
<dbReference type="GO" id="GO:0005524">
    <property type="term" value="F:ATP binding"/>
    <property type="evidence" value="ECO:0007669"/>
    <property type="project" value="UniProtKB-KW"/>
</dbReference>
<dbReference type="GO" id="GO:0016887">
    <property type="term" value="F:ATP hydrolysis activity"/>
    <property type="evidence" value="ECO:0007669"/>
    <property type="project" value="InterPro"/>
</dbReference>
<proteinExistence type="predicted"/>
<accession>A0A9D1KDE6</accession>
<dbReference type="EMBL" id="DVKQ01000099">
    <property type="protein sequence ID" value="HIT38322.1"/>
    <property type="molecule type" value="Genomic_DNA"/>
</dbReference>
<dbReference type="InterPro" id="IPR027417">
    <property type="entry name" value="P-loop_NTPase"/>
</dbReference>
<dbReference type="Pfam" id="PF13304">
    <property type="entry name" value="AAA_21"/>
    <property type="match status" value="1"/>
</dbReference>
<gene>
    <name evidence="2" type="ORF">IAB59_07600</name>
</gene>
<evidence type="ECO:0000313" key="2">
    <source>
        <dbReference type="EMBL" id="HIT38322.1"/>
    </source>
</evidence>
<organism evidence="2 3">
    <name type="scientific">Candidatus Onthousia faecipullorum</name>
    <dbReference type="NCBI Taxonomy" id="2840887"/>
    <lineage>
        <taxon>Bacteria</taxon>
        <taxon>Bacillati</taxon>
        <taxon>Bacillota</taxon>
        <taxon>Bacilli</taxon>
        <taxon>Candidatus Onthousia</taxon>
    </lineage>
</organism>
<evidence type="ECO:0000313" key="3">
    <source>
        <dbReference type="Proteomes" id="UP000886833"/>
    </source>
</evidence>
<reference evidence="2" key="2">
    <citation type="journal article" date="2021" name="PeerJ">
        <title>Extensive microbial diversity within the chicken gut microbiome revealed by metagenomics and culture.</title>
        <authorList>
            <person name="Gilroy R."/>
            <person name="Ravi A."/>
            <person name="Getino M."/>
            <person name="Pursley I."/>
            <person name="Horton D.L."/>
            <person name="Alikhan N.F."/>
            <person name="Baker D."/>
            <person name="Gharbi K."/>
            <person name="Hall N."/>
            <person name="Watson M."/>
            <person name="Adriaenssens E.M."/>
            <person name="Foster-Nyarko E."/>
            <person name="Jarju S."/>
            <person name="Secka A."/>
            <person name="Antonio M."/>
            <person name="Oren A."/>
            <person name="Chaudhuri R.R."/>
            <person name="La Ragione R."/>
            <person name="Hildebrand F."/>
            <person name="Pallen M.J."/>
        </authorList>
    </citation>
    <scope>NUCLEOTIDE SEQUENCE</scope>
    <source>
        <strain evidence="2">CHK195-26880</strain>
    </source>
</reference>
<reference evidence="2" key="1">
    <citation type="submission" date="2020-10" db="EMBL/GenBank/DDBJ databases">
        <authorList>
            <person name="Gilroy R."/>
        </authorList>
    </citation>
    <scope>NUCLEOTIDE SEQUENCE</scope>
    <source>
        <strain evidence="2">CHK195-26880</strain>
    </source>
</reference>
<dbReference type="AlphaFoldDB" id="A0A9D1KDE6"/>